<name>A0A0V1L9Q3_9BILA</name>
<feature type="region of interest" description="Disordered" evidence="1">
    <location>
        <begin position="38"/>
        <end position="63"/>
    </location>
</feature>
<protein>
    <submittedName>
        <fullName evidence="3">Uncharacterized protein</fullName>
    </submittedName>
</protein>
<reference evidence="3 4" key="1">
    <citation type="submission" date="2015-05" db="EMBL/GenBank/DDBJ databases">
        <title>Evolution of Trichinella species and genotypes.</title>
        <authorList>
            <person name="Korhonen P.K."/>
            <person name="Edoardo P."/>
            <person name="Giuseppe L.R."/>
            <person name="Gasser R.B."/>
        </authorList>
    </citation>
    <scope>NUCLEOTIDE SEQUENCE [LARGE SCALE GENOMIC DNA]</scope>
    <source>
        <strain evidence="3">ISS10</strain>
    </source>
</reference>
<dbReference type="EMBL" id="JYDW01000099">
    <property type="protein sequence ID" value="KRZ56181.1"/>
    <property type="molecule type" value="Genomic_DNA"/>
</dbReference>
<feature type="compositionally biased region" description="Basic and acidic residues" evidence="1">
    <location>
        <begin position="39"/>
        <end position="56"/>
    </location>
</feature>
<evidence type="ECO:0000313" key="2">
    <source>
        <dbReference type="EMBL" id="KRZ52160.1"/>
    </source>
</evidence>
<organism evidence="3 4">
    <name type="scientific">Trichinella nativa</name>
    <dbReference type="NCBI Taxonomy" id="6335"/>
    <lineage>
        <taxon>Eukaryota</taxon>
        <taxon>Metazoa</taxon>
        <taxon>Ecdysozoa</taxon>
        <taxon>Nematoda</taxon>
        <taxon>Enoplea</taxon>
        <taxon>Dorylaimia</taxon>
        <taxon>Trichinellida</taxon>
        <taxon>Trichinellidae</taxon>
        <taxon>Trichinella</taxon>
    </lineage>
</organism>
<evidence type="ECO:0000256" key="1">
    <source>
        <dbReference type="SAM" id="MobiDB-lite"/>
    </source>
</evidence>
<dbReference type="EMBL" id="JYDW01000202">
    <property type="protein sequence ID" value="KRZ52160.1"/>
    <property type="molecule type" value="Genomic_DNA"/>
</dbReference>
<comment type="caution">
    <text evidence="3">The sequence shown here is derived from an EMBL/GenBank/DDBJ whole genome shotgun (WGS) entry which is preliminary data.</text>
</comment>
<feature type="region of interest" description="Disordered" evidence="1">
    <location>
        <begin position="1"/>
        <end position="23"/>
    </location>
</feature>
<sequence length="63" mass="7387">MLRYHRDFLDSDDKNNTRASPTRSLSWCLAAPGWGLRDPMQRPPDDRCTRNNDYLRHSAITKP</sequence>
<dbReference type="Proteomes" id="UP000054721">
    <property type="component" value="Unassembled WGS sequence"/>
</dbReference>
<accession>A0A0V1L9Q3</accession>
<proteinExistence type="predicted"/>
<keyword evidence="4" id="KW-1185">Reference proteome</keyword>
<feature type="compositionally biased region" description="Basic and acidic residues" evidence="1">
    <location>
        <begin position="1"/>
        <end position="16"/>
    </location>
</feature>
<evidence type="ECO:0000313" key="3">
    <source>
        <dbReference type="EMBL" id="KRZ56181.1"/>
    </source>
</evidence>
<gene>
    <name evidence="2" type="ORF">T02_522</name>
    <name evidence="3" type="ORF">T02_966</name>
</gene>
<evidence type="ECO:0000313" key="4">
    <source>
        <dbReference type="Proteomes" id="UP000054721"/>
    </source>
</evidence>
<dbReference type="AlphaFoldDB" id="A0A0V1L9Q3"/>